<dbReference type="InterPro" id="IPR057678">
    <property type="entry name" value="DUF7918"/>
</dbReference>
<gene>
    <name evidence="3" type="ORF">M421DRAFT_7279</name>
</gene>
<keyword evidence="4" id="KW-1185">Reference proteome</keyword>
<dbReference type="EMBL" id="ML978979">
    <property type="protein sequence ID" value="KAF1926053.1"/>
    <property type="molecule type" value="Genomic_DNA"/>
</dbReference>
<dbReference type="RefSeq" id="XP_033446305.1">
    <property type="nucleotide sequence ID" value="XM_033596917.1"/>
</dbReference>
<accession>A0A6A5REZ5</accession>
<dbReference type="Pfam" id="PF25534">
    <property type="entry name" value="DUF7918"/>
    <property type="match status" value="1"/>
</dbReference>
<dbReference type="OrthoDB" id="3364132at2759"/>
<reference evidence="3" key="1">
    <citation type="journal article" date="2020" name="Stud. Mycol.">
        <title>101 Dothideomycetes genomes: a test case for predicting lifestyles and emergence of pathogens.</title>
        <authorList>
            <person name="Haridas S."/>
            <person name="Albert R."/>
            <person name="Binder M."/>
            <person name="Bloem J."/>
            <person name="Labutti K."/>
            <person name="Salamov A."/>
            <person name="Andreopoulos B."/>
            <person name="Baker S."/>
            <person name="Barry K."/>
            <person name="Bills G."/>
            <person name="Bluhm B."/>
            <person name="Cannon C."/>
            <person name="Castanera R."/>
            <person name="Culley D."/>
            <person name="Daum C."/>
            <person name="Ezra D."/>
            <person name="Gonzalez J."/>
            <person name="Henrissat B."/>
            <person name="Kuo A."/>
            <person name="Liang C."/>
            <person name="Lipzen A."/>
            <person name="Lutzoni F."/>
            <person name="Magnuson J."/>
            <person name="Mondo S."/>
            <person name="Nolan M."/>
            <person name="Ohm R."/>
            <person name="Pangilinan J."/>
            <person name="Park H.-J."/>
            <person name="Ramirez L."/>
            <person name="Alfaro M."/>
            <person name="Sun H."/>
            <person name="Tritt A."/>
            <person name="Yoshinaga Y."/>
            <person name="Zwiers L.-H."/>
            <person name="Turgeon B."/>
            <person name="Goodwin S."/>
            <person name="Spatafora J."/>
            <person name="Crous P."/>
            <person name="Grigoriev I."/>
        </authorList>
    </citation>
    <scope>NUCLEOTIDE SEQUENCE</scope>
    <source>
        <strain evidence="3">CBS 183.55</strain>
    </source>
</reference>
<sequence length="187" mass="20744">MAIHEDFPGLKVEVIINSKALPENFDEESQVDPDEVVRFVEAEAGAEFAIKWSFDKHFPKSKDIGLNISHSDPSPKQPNPSPGASPLLQQSSVFVISTSADGLTREEMIGLIKQYHGNDDGLASYSTKHLQMLLKFYEDQDTETASCKIKSVFTGHNDGRFKRGREDGAYVTGGRKRSRTEAIVLDD</sequence>
<feature type="domain" description="DUF7918" evidence="2">
    <location>
        <begin position="9"/>
        <end position="66"/>
    </location>
</feature>
<evidence type="ECO:0000313" key="3">
    <source>
        <dbReference type="EMBL" id="KAF1926053.1"/>
    </source>
</evidence>
<dbReference type="AlphaFoldDB" id="A0A6A5REZ5"/>
<name>A0A6A5REZ5_9PLEO</name>
<evidence type="ECO:0000256" key="1">
    <source>
        <dbReference type="SAM" id="MobiDB-lite"/>
    </source>
</evidence>
<organism evidence="3 4">
    <name type="scientific">Didymella exigua CBS 183.55</name>
    <dbReference type="NCBI Taxonomy" id="1150837"/>
    <lineage>
        <taxon>Eukaryota</taxon>
        <taxon>Fungi</taxon>
        <taxon>Dikarya</taxon>
        <taxon>Ascomycota</taxon>
        <taxon>Pezizomycotina</taxon>
        <taxon>Dothideomycetes</taxon>
        <taxon>Pleosporomycetidae</taxon>
        <taxon>Pleosporales</taxon>
        <taxon>Pleosporineae</taxon>
        <taxon>Didymellaceae</taxon>
        <taxon>Didymella</taxon>
    </lineage>
</organism>
<evidence type="ECO:0000313" key="4">
    <source>
        <dbReference type="Proteomes" id="UP000800082"/>
    </source>
</evidence>
<evidence type="ECO:0000259" key="2">
    <source>
        <dbReference type="Pfam" id="PF25534"/>
    </source>
</evidence>
<feature type="region of interest" description="Disordered" evidence="1">
    <location>
        <begin position="65"/>
        <end position="88"/>
    </location>
</feature>
<dbReference type="Proteomes" id="UP000800082">
    <property type="component" value="Unassembled WGS sequence"/>
</dbReference>
<proteinExistence type="predicted"/>
<dbReference type="GeneID" id="54354584"/>
<protein>
    <recommendedName>
        <fullName evidence="2">DUF7918 domain-containing protein</fullName>
    </recommendedName>
</protein>